<gene>
    <name evidence="15" type="ORF">M0R45_004004</name>
</gene>
<keyword evidence="4" id="KW-0378">Hydrolase</keyword>
<name>A0AAW1YH34_RUBAR</name>
<feature type="binding site" evidence="9">
    <location>
        <position position="190"/>
    </location>
    <ligand>
        <name>Mg(2+)</name>
        <dbReference type="ChEBI" id="CHEBI:18420"/>
        <label>1</label>
    </ligand>
</feature>
<evidence type="ECO:0000256" key="6">
    <source>
        <dbReference type="ARBA" id="ARBA00022842"/>
    </source>
</evidence>
<keyword evidence="12" id="KW-0234">DNA repair</keyword>
<feature type="site" description="Interaction with DNA substrate" evidence="10">
    <location>
        <position position="323"/>
    </location>
</feature>
<dbReference type="Pfam" id="PF03372">
    <property type="entry name" value="Exo_endo_phos"/>
    <property type="match status" value="1"/>
</dbReference>
<evidence type="ECO:0000259" key="14">
    <source>
        <dbReference type="PROSITE" id="PS51999"/>
    </source>
</evidence>
<feature type="domain" description="GRF-type" evidence="14">
    <location>
        <begin position="554"/>
        <end position="603"/>
    </location>
</feature>
<dbReference type="GO" id="GO:0008081">
    <property type="term" value="F:phosphoric diester hydrolase activity"/>
    <property type="evidence" value="ECO:0007669"/>
    <property type="project" value="TreeGrafter"/>
</dbReference>
<dbReference type="EMBL" id="JBEDUW010000001">
    <property type="protein sequence ID" value="KAK9948429.1"/>
    <property type="molecule type" value="Genomic_DNA"/>
</dbReference>
<dbReference type="GO" id="GO:0005634">
    <property type="term" value="C:nucleus"/>
    <property type="evidence" value="ECO:0007669"/>
    <property type="project" value="TreeGrafter"/>
</dbReference>
<dbReference type="AlphaFoldDB" id="A0AAW1YH34"/>
<comment type="cofactor">
    <cofactor evidence="9 12">
        <name>Mg(2+)</name>
        <dbReference type="ChEBI" id="CHEBI:18420"/>
    </cofactor>
    <cofactor evidence="9 12">
        <name>Mn(2+)</name>
        <dbReference type="ChEBI" id="CHEBI:29035"/>
    </cofactor>
    <text evidence="9 12">Probably binds two magnesium or manganese ions per subunit.</text>
</comment>
<dbReference type="InterPro" id="IPR010666">
    <property type="entry name" value="Znf_GRF"/>
</dbReference>
<feature type="binding site" evidence="9">
    <location>
        <position position="37"/>
    </location>
    <ligand>
        <name>Mg(2+)</name>
        <dbReference type="ChEBI" id="CHEBI:18420"/>
        <label>1</label>
    </ligand>
</feature>
<dbReference type="GO" id="GO:0003906">
    <property type="term" value="F:DNA-(apurinic or apyrimidinic site) endonuclease activity"/>
    <property type="evidence" value="ECO:0007669"/>
    <property type="project" value="TreeGrafter"/>
</dbReference>
<evidence type="ECO:0000256" key="2">
    <source>
        <dbReference type="ARBA" id="ARBA00022723"/>
    </source>
</evidence>
<dbReference type="InterPro" id="IPR004808">
    <property type="entry name" value="AP_endonuc_1"/>
</dbReference>
<feature type="active site" description="Proton acceptor" evidence="8">
    <location>
        <position position="323"/>
    </location>
</feature>
<evidence type="ECO:0000256" key="3">
    <source>
        <dbReference type="ARBA" id="ARBA00022771"/>
    </source>
</evidence>
<evidence type="ECO:0000256" key="7">
    <source>
        <dbReference type="ARBA" id="ARBA00023242"/>
    </source>
</evidence>
<keyword evidence="16" id="KW-1185">Reference proteome</keyword>
<feature type="binding site" evidence="9">
    <location>
        <position position="7"/>
    </location>
    <ligand>
        <name>Mg(2+)</name>
        <dbReference type="ChEBI" id="CHEBI:18420"/>
        <label>1</label>
    </ligand>
</feature>
<dbReference type="Gene3D" id="3.60.10.10">
    <property type="entry name" value="Endonuclease/exonuclease/phosphatase"/>
    <property type="match status" value="1"/>
</dbReference>
<organism evidence="15 16">
    <name type="scientific">Rubus argutus</name>
    <name type="common">Southern blackberry</name>
    <dbReference type="NCBI Taxonomy" id="59490"/>
    <lineage>
        <taxon>Eukaryota</taxon>
        <taxon>Viridiplantae</taxon>
        <taxon>Streptophyta</taxon>
        <taxon>Embryophyta</taxon>
        <taxon>Tracheophyta</taxon>
        <taxon>Spermatophyta</taxon>
        <taxon>Magnoliopsida</taxon>
        <taxon>eudicotyledons</taxon>
        <taxon>Gunneridae</taxon>
        <taxon>Pentapetalae</taxon>
        <taxon>rosids</taxon>
        <taxon>fabids</taxon>
        <taxon>Rosales</taxon>
        <taxon>Rosaceae</taxon>
        <taxon>Rosoideae</taxon>
        <taxon>Rosoideae incertae sedis</taxon>
        <taxon>Rubus</taxon>
    </lineage>
</organism>
<feature type="region of interest" description="Disordered" evidence="13">
    <location>
        <begin position="466"/>
        <end position="502"/>
    </location>
</feature>
<dbReference type="GO" id="GO:0006284">
    <property type="term" value="P:base-excision repair"/>
    <property type="evidence" value="ECO:0007669"/>
    <property type="project" value="TreeGrafter"/>
</dbReference>
<dbReference type="NCBIfam" id="TIGR00633">
    <property type="entry name" value="xth"/>
    <property type="match status" value="1"/>
</dbReference>
<keyword evidence="12" id="KW-0227">DNA damage</keyword>
<dbReference type="InterPro" id="IPR036691">
    <property type="entry name" value="Endo/exonu/phosph_ase_sf"/>
</dbReference>
<dbReference type="EC" id="3.1.-.-" evidence="12"/>
<sequence length="609" mass="68448">MKIVTYNVNGLRPRIAQFGSLLKLLNSLDADIICFQETKLRRQELTADLVMAEGYESFFSCTRTSERGRTGYSGVATFCRVKSAFSSDEVALPVAAEEGFTGLLGNGKGELAVVAEGLEEFSKEELLQVDGEGRCIITDHHHFVLFNLYGPRAGGDDTERIEFKLKFYEMLQKRWESLLGQGRRVFVVGDLNIAPTCLDRCEAEPDFENNQFRRWFRSMLVENRGSFVDVFREKHPNRREAYTCWPQNTGAEEFNYGSRIDHILCAGLCLHQEQDLENHNFVTCHVKECDILTQFKRWKPGNSGNSLRWKEGQRSIKLEGSDHAPVYTSLLEIPNICQHSTPRLSARYIPMVRGLQQTLVSVLMKRKVSEQVDENNIKESCSKTERSSPDQCGTPCSSSSQDSEFLSSRTTKCSSGFANEAACNTLVTSSNEHIKTIPGNRSKKKTKGTQLSQLSLRSFFQKSSIPSNSNCADNGTDVLPSQTDIPELNLSNETPMPENRSGILDQCELNSSASIQNQDQDEVGACFSRKEKNSLALLEWQRVQQVMQNSIPLCKGHREPCVARVVKKQGPNFGRRFYVCARAEGPASNPEANCNYFKWAASKPRNNKG</sequence>
<feature type="active site" evidence="8">
    <location>
        <position position="149"/>
    </location>
</feature>
<comment type="similarity">
    <text evidence="1 12">Belongs to the DNA repair enzymes AP/ExoA family.</text>
</comment>
<evidence type="ECO:0000313" key="15">
    <source>
        <dbReference type="EMBL" id="KAK9948429.1"/>
    </source>
</evidence>
<evidence type="ECO:0000256" key="9">
    <source>
        <dbReference type="PIRSR" id="PIRSR604808-2"/>
    </source>
</evidence>
<dbReference type="InterPro" id="IPR005135">
    <property type="entry name" value="Endo/exonuclease/phosphatase"/>
</dbReference>
<dbReference type="SUPFAM" id="SSF56219">
    <property type="entry name" value="DNase I-like"/>
    <property type="match status" value="1"/>
</dbReference>
<feature type="binding site" evidence="9">
    <location>
        <position position="322"/>
    </location>
    <ligand>
        <name>Mg(2+)</name>
        <dbReference type="ChEBI" id="CHEBI:18420"/>
        <label>1</label>
    </ligand>
</feature>
<dbReference type="Pfam" id="PF06839">
    <property type="entry name" value="Zn_ribbon_GRF"/>
    <property type="match status" value="1"/>
</dbReference>
<feature type="active site" description="Proton donor/acceptor" evidence="8">
    <location>
        <position position="190"/>
    </location>
</feature>
<keyword evidence="3 11" id="KW-0863">Zinc-finger</keyword>
<evidence type="ECO:0000256" key="5">
    <source>
        <dbReference type="ARBA" id="ARBA00022833"/>
    </source>
</evidence>
<evidence type="ECO:0000256" key="12">
    <source>
        <dbReference type="RuleBase" id="RU362131"/>
    </source>
</evidence>
<dbReference type="PROSITE" id="PS51435">
    <property type="entry name" value="AP_NUCLEASE_F1_4"/>
    <property type="match status" value="1"/>
</dbReference>
<feature type="site" description="Important for catalytic activity" evidence="10">
    <location>
        <position position="261"/>
    </location>
</feature>
<feature type="site" description="Transition state stabilizer" evidence="10">
    <location>
        <position position="192"/>
    </location>
</feature>
<feature type="binding site" evidence="9">
    <location>
        <position position="192"/>
    </location>
    <ligand>
        <name>Mg(2+)</name>
        <dbReference type="ChEBI" id="CHEBI:18420"/>
        <label>1</label>
    </ligand>
</feature>
<dbReference type="GO" id="GO:0008270">
    <property type="term" value="F:zinc ion binding"/>
    <property type="evidence" value="ECO:0007669"/>
    <property type="project" value="UniProtKB-KW"/>
</dbReference>
<evidence type="ECO:0000256" key="13">
    <source>
        <dbReference type="SAM" id="MobiDB-lite"/>
    </source>
</evidence>
<accession>A0AAW1YH34</accession>
<feature type="compositionally biased region" description="Polar residues" evidence="13">
    <location>
        <begin position="466"/>
        <end position="494"/>
    </location>
</feature>
<dbReference type="PROSITE" id="PS51999">
    <property type="entry name" value="ZF_GRF"/>
    <property type="match status" value="1"/>
</dbReference>
<keyword evidence="6 9" id="KW-0460">Magnesium</keyword>
<comment type="caution">
    <text evidence="15">The sequence shown here is derived from an EMBL/GenBank/DDBJ whole genome shotgun (WGS) entry which is preliminary data.</text>
</comment>
<evidence type="ECO:0000313" key="16">
    <source>
        <dbReference type="Proteomes" id="UP001457282"/>
    </source>
</evidence>
<keyword evidence="9" id="KW-0464">Manganese</keyword>
<dbReference type="FunFam" id="3.60.10.10:FF:000042">
    <property type="entry name" value="DNA-(apurinic or apyrimidinic site) lyase"/>
    <property type="match status" value="1"/>
</dbReference>
<dbReference type="GO" id="GO:0008311">
    <property type="term" value="F:double-stranded DNA 3'-5' DNA exonuclease activity"/>
    <property type="evidence" value="ECO:0007669"/>
    <property type="project" value="TreeGrafter"/>
</dbReference>
<feature type="compositionally biased region" description="Basic and acidic residues" evidence="13">
    <location>
        <begin position="374"/>
        <end position="388"/>
    </location>
</feature>
<feature type="region of interest" description="Disordered" evidence="13">
    <location>
        <begin position="374"/>
        <end position="404"/>
    </location>
</feature>
<reference evidence="15 16" key="1">
    <citation type="journal article" date="2023" name="G3 (Bethesda)">
        <title>A chromosome-length genome assembly and annotation of blackberry (Rubus argutus, cv. 'Hillquist').</title>
        <authorList>
            <person name="Bruna T."/>
            <person name="Aryal R."/>
            <person name="Dudchenko O."/>
            <person name="Sargent D.J."/>
            <person name="Mead D."/>
            <person name="Buti M."/>
            <person name="Cavallini A."/>
            <person name="Hytonen T."/>
            <person name="Andres J."/>
            <person name="Pham M."/>
            <person name="Weisz D."/>
            <person name="Mascagni F."/>
            <person name="Usai G."/>
            <person name="Natali L."/>
            <person name="Bassil N."/>
            <person name="Fernandez G.E."/>
            <person name="Lomsadze A."/>
            <person name="Armour M."/>
            <person name="Olukolu B."/>
            <person name="Poorten T."/>
            <person name="Britton C."/>
            <person name="Davik J."/>
            <person name="Ashrafi H."/>
            <person name="Aiden E.L."/>
            <person name="Borodovsky M."/>
            <person name="Worthington M."/>
        </authorList>
    </citation>
    <scope>NUCLEOTIDE SEQUENCE [LARGE SCALE GENOMIC DNA]</scope>
    <source>
        <strain evidence="15">PI 553951</strain>
    </source>
</reference>
<evidence type="ECO:0000256" key="4">
    <source>
        <dbReference type="ARBA" id="ARBA00022801"/>
    </source>
</evidence>
<feature type="binding site" evidence="9">
    <location>
        <position position="323"/>
    </location>
    <ligand>
        <name>Mg(2+)</name>
        <dbReference type="ChEBI" id="CHEBI:18420"/>
        <label>1</label>
    </ligand>
</feature>
<dbReference type="Proteomes" id="UP001457282">
    <property type="component" value="Unassembled WGS sequence"/>
</dbReference>
<evidence type="ECO:0000256" key="1">
    <source>
        <dbReference type="ARBA" id="ARBA00007092"/>
    </source>
</evidence>
<evidence type="ECO:0000256" key="10">
    <source>
        <dbReference type="PIRSR" id="PIRSR604808-3"/>
    </source>
</evidence>
<protein>
    <recommendedName>
        <fullName evidence="12">DNA-(apurinic or apyrimidinic site) endonuclease</fullName>
        <ecNumber evidence="12">3.1.-.-</ecNumber>
    </recommendedName>
</protein>
<keyword evidence="2 9" id="KW-0479">Metal-binding</keyword>
<evidence type="ECO:0000256" key="8">
    <source>
        <dbReference type="PIRSR" id="PIRSR604808-1"/>
    </source>
</evidence>
<dbReference type="PANTHER" id="PTHR22748:SF4">
    <property type="entry name" value="DNA-(APURINIC OR APYRIMIDINIC SITE) ENDONUCLEASE 2"/>
    <property type="match status" value="1"/>
</dbReference>
<evidence type="ECO:0000256" key="11">
    <source>
        <dbReference type="PROSITE-ProRule" id="PRU01343"/>
    </source>
</evidence>
<proteinExistence type="inferred from homology"/>
<keyword evidence="7" id="KW-0539">Nucleus</keyword>
<dbReference type="PANTHER" id="PTHR22748">
    <property type="entry name" value="AP ENDONUCLEASE"/>
    <property type="match status" value="1"/>
</dbReference>
<keyword evidence="5" id="KW-0862">Zinc</keyword>